<dbReference type="PROSITE" id="PS50089">
    <property type="entry name" value="ZF_RING_2"/>
    <property type="match status" value="1"/>
</dbReference>
<feature type="compositionally biased region" description="Low complexity" evidence="4">
    <location>
        <begin position="428"/>
        <end position="446"/>
    </location>
</feature>
<organism evidence="6 7">
    <name type="scientific">Plakobranchus ocellatus</name>
    <dbReference type="NCBI Taxonomy" id="259542"/>
    <lineage>
        <taxon>Eukaryota</taxon>
        <taxon>Metazoa</taxon>
        <taxon>Spiralia</taxon>
        <taxon>Lophotrochozoa</taxon>
        <taxon>Mollusca</taxon>
        <taxon>Gastropoda</taxon>
        <taxon>Heterobranchia</taxon>
        <taxon>Euthyneura</taxon>
        <taxon>Panpulmonata</taxon>
        <taxon>Sacoglossa</taxon>
        <taxon>Placobranchoidea</taxon>
        <taxon>Plakobranchidae</taxon>
        <taxon>Plakobranchus</taxon>
    </lineage>
</organism>
<feature type="compositionally biased region" description="Polar residues" evidence="4">
    <location>
        <begin position="21"/>
        <end position="39"/>
    </location>
</feature>
<dbReference type="SMART" id="SM00184">
    <property type="entry name" value="RING"/>
    <property type="match status" value="1"/>
</dbReference>
<dbReference type="GO" id="GO:0016567">
    <property type="term" value="P:protein ubiquitination"/>
    <property type="evidence" value="ECO:0007669"/>
    <property type="project" value="TreeGrafter"/>
</dbReference>
<feature type="compositionally biased region" description="Basic residues" evidence="4">
    <location>
        <begin position="92"/>
        <end position="102"/>
    </location>
</feature>
<keyword evidence="1 3" id="KW-0479">Metal-binding</keyword>
<dbReference type="SUPFAM" id="SSF57850">
    <property type="entry name" value="RING/U-box"/>
    <property type="match status" value="1"/>
</dbReference>
<accession>A0AAV4C306</accession>
<evidence type="ECO:0000313" key="7">
    <source>
        <dbReference type="Proteomes" id="UP000735302"/>
    </source>
</evidence>
<dbReference type="Proteomes" id="UP000735302">
    <property type="component" value="Unassembled WGS sequence"/>
</dbReference>
<feature type="compositionally biased region" description="Basic residues" evidence="4">
    <location>
        <begin position="140"/>
        <end position="156"/>
    </location>
</feature>
<dbReference type="Gene3D" id="3.30.40.10">
    <property type="entry name" value="Zinc/RING finger domain, C3HC4 (zinc finger)"/>
    <property type="match status" value="1"/>
</dbReference>
<gene>
    <name evidence="6" type="ORF">PoB_005364600</name>
</gene>
<evidence type="ECO:0000256" key="2">
    <source>
        <dbReference type="ARBA" id="ARBA00022833"/>
    </source>
</evidence>
<dbReference type="GO" id="GO:0008270">
    <property type="term" value="F:zinc ion binding"/>
    <property type="evidence" value="ECO:0007669"/>
    <property type="project" value="UniProtKB-KW"/>
</dbReference>
<feature type="compositionally biased region" description="Basic residues" evidence="4">
    <location>
        <begin position="43"/>
        <end position="54"/>
    </location>
</feature>
<feature type="compositionally biased region" description="Polar residues" evidence="4">
    <location>
        <begin position="283"/>
        <end position="318"/>
    </location>
</feature>
<dbReference type="InterPro" id="IPR013083">
    <property type="entry name" value="Znf_RING/FYVE/PHD"/>
</dbReference>
<sequence length="657" mass="75795">MENRRRNHLATSPHNLEESQARSNRNTVMMGNNTAASINGGSHSRRQSSHHHHQAGSGQQYQTYNNPRSRHLHTGPHYTLQMNTQIPNPGQHQRRHHHRHHNQTFQQPQHNRNQSRTIGDQLSRISLEEENDATAMQSGSHHHHNNRHRHHRRGYNHHQAAASHPRPALNQSHPQNSRQTQAQAVPIESSGQGEAMAQSQPLPSDRPAQTQSLSVNPQVTEVKPTTSDTSGQREAIAQSQPLPSDRPAQTQSLSVNPQEPSVQPTPSSSADEREAMVQPQPLRAQSRQSRPALNQSQPENRQRLESSTNGNESQQPRASTLDARITTLVSLLNDLKNFQQRQLRNRNYRSFTLDNQSQQPSTAREELDRFTYLMESVFRILPDQHQRIRNNRSSTRENQWQQPAIAREELNKFADWMISLLQKFVARPSNTRNSQSSNQRNQPRQPTTDSEERESADLMSLRNLLPHVRGVPERSRNYQELFRLLGSLEDTAATRLRDMTFHRSAVTRHRRRQPTYIRYIDGRGNAEYRFYQSGSDDDFSDFDIDFNQYFDSSDDDFNATDDEMGQIPDYHPSPNNGLSEDKIQEIPTRQFSRGAERSGSDQTSCVFCMCDFEDKQLLRILPCFHEFHAKCVDEWLKTHQTCPVCRYDVRRTSHGRE</sequence>
<dbReference type="GO" id="GO:0061630">
    <property type="term" value="F:ubiquitin protein ligase activity"/>
    <property type="evidence" value="ECO:0007669"/>
    <property type="project" value="TreeGrafter"/>
</dbReference>
<evidence type="ECO:0000256" key="4">
    <source>
        <dbReference type="SAM" id="MobiDB-lite"/>
    </source>
</evidence>
<dbReference type="CDD" id="cd16472">
    <property type="entry name" value="RING-H2_RNF38-like"/>
    <property type="match status" value="1"/>
</dbReference>
<evidence type="ECO:0000313" key="6">
    <source>
        <dbReference type="EMBL" id="GFO27141.1"/>
    </source>
</evidence>
<feature type="compositionally biased region" description="Polar residues" evidence="4">
    <location>
        <begin position="80"/>
        <end position="90"/>
    </location>
</feature>
<keyword evidence="7" id="KW-1185">Reference proteome</keyword>
<evidence type="ECO:0000259" key="5">
    <source>
        <dbReference type="PROSITE" id="PS50089"/>
    </source>
</evidence>
<feature type="domain" description="RING-type" evidence="5">
    <location>
        <begin position="605"/>
        <end position="646"/>
    </location>
</feature>
<protein>
    <submittedName>
        <fullName evidence="6">RING finger protein</fullName>
    </submittedName>
</protein>
<feature type="region of interest" description="Disordered" evidence="4">
    <location>
        <begin position="131"/>
        <end position="318"/>
    </location>
</feature>
<feature type="compositionally biased region" description="Polar residues" evidence="4">
    <location>
        <begin position="169"/>
        <end position="269"/>
    </location>
</feature>
<dbReference type="PANTHER" id="PTHR46171">
    <property type="entry name" value="GH10160P"/>
    <property type="match status" value="1"/>
</dbReference>
<name>A0AAV4C306_9GAST</name>
<dbReference type="Pfam" id="PF13639">
    <property type="entry name" value="zf-RING_2"/>
    <property type="match status" value="1"/>
</dbReference>
<feature type="compositionally biased region" description="Polar residues" evidence="4">
    <location>
        <begin position="103"/>
        <end position="117"/>
    </location>
</feature>
<evidence type="ECO:0000256" key="1">
    <source>
        <dbReference type="ARBA" id="ARBA00022771"/>
    </source>
</evidence>
<comment type="caution">
    <text evidence="6">The sequence shown here is derived from an EMBL/GenBank/DDBJ whole genome shotgun (WGS) entry which is preliminary data.</text>
</comment>
<evidence type="ECO:0000256" key="3">
    <source>
        <dbReference type="PROSITE-ProRule" id="PRU00175"/>
    </source>
</evidence>
<keyword evidence="2" id="KW-0862">Zinc</keyword>
<dbReference type="AlphaFoldDB" id="A0AAV4C306"/>
<keyword evidence="1 3" id="KW-0863">Zinc-finger</keyword>
<feature type="region of interest" description="Disordered" evidence="4">
    <location>
        <begin position="428"/>
        <end position="456"/>
    </location>
</feature>
<dbReference type="FunFam" id="3.30.40.10:FF:000388">
    <property type="entry name" value="Putative RING zinc finger domain superfamily protein"/>
    <property type="match status" value="1"/>
</dbReference>
<dbReference type="InterPro" id="IPR001841">
    <property type="entry name" value="Znf_RING"/>
</dbReference>
<dbReference type="PANTHER" id="PTHR46171:SF3">
    <property type="entry name" value="GH10160P"/>
    <property type="match status" value="1"/>
</dbReference>
<proteinExistence type="predicted"/>
<reference evidence="6 7" key="1">
    <citation type="journal article" date="2021" name="Elife">
        <title>Chloroplast acquisition without the gene transfer in kleptoplastic sea slugs, Plakobranchus ocellatus.</title>
        <authorList>
            <person name="Maeda T."/>
            <person name="Takahashi S."/>
            <person name="Yoshida T."/>
            <person name="Shimamura S."/>
            <person name="Takaki Y."/>
            <person name="Nagai Y."/>
            <person name="Toyoda A."/>
            <person name="Suzuki Y."/>
            <person name="Arimoto A."/>
            <person name="Ishii H."/>
            <person name="Satoh N."/>
            <person name="Nishiyama T."/>
            <person name="Hasebe M."/>
            <person name="Maruyama T."/>
            <person name="Minagawa J."/>
            <person name="Obokata J."/>
            <person name="Shigenobu S."/>
        </authorList>
    </citation>
    <scope>NUCLEOTIDE SEQUENCE [LARGE SCALE GENOMIC DNA]</scope>
</reference>
<dbReference type="EMBL" id="BLXT01005884">
    <property type="protein sequence ID" value="GFO27141.1"/>
    <property type="molecule type" value="Genomic_DNA"/>
</dbReference>
<feature type="region of interest" description="Disordered" evidence="4">
    <location>
        <begin position="1"/>
        <end position="117"/>
    </location>
</feature>